<dbReference type="Pfam" id="PF20150">
    <property type="entry name" value="2EXR"/>
    <property type="match status" value="1"/>
</dbReference>
<proteinExistence type="predicted"/>
<protein>
    <recommendedName>
        <fullName evidence="2">2EXR domain-containing protein</fullName>
    </recommendedName>
</protein>
<evidence type="ECO:0000313" key="3">
    <source>
        <dbReference type="EMBL" id="KAF4633785.1"/>
    </source>
</evidence>
<dbReference type="OrthoDB" id="3565000at2759"/>
<sequence length="443" mass="50509">MHLPNQPSGAMLSQQNRRKADDDNSSFTKRRRLPDQRYTVPWNATGSCPQARVREIMDIQERFDNMDIASQSKRADGEDSEEPRWIGFTGTRSCRYDSLEEELAAAKLNLPKAPATSFQLFPFLAPELRLRVWQLFSRHPRILEIQNGPMKQSLFFGTHLAPPVLTSTGVIISQRIAPLSRAPPAMLHVNQEARVEGLKVYSLRSFDACVVEKRFIYFNSFVDILYLRATTCLDIISICSSTSWKEHIPRLAIEVNESFADKWTDFMLTNGYFEGFGLTPHQILDGLEYFKPPCPFEGPKIRGCKGLKEIFWFKAAVQKEYREEVESGIGLRNTTQKKWTGEDKPVHHFVSLIPHSQVNGIQYDTLGVYAPIIGVLRRKWQLALKQIERRTGCTIISPEQEVDNEAPEWEIGFVGMSDAVVEAKRMVLEKLAEARGSEIIEVS</sequence>
<comment type="caution">
    <text evidence="3">The sequence shown here is derived from an EMBL/GenBank/DDBJ whole genome shotgun (WGS) entry which is preliminary data.</text>
</comment>
<dbReference type="InterPro" id="IPR036612">
    <property type="entry name" value="KH_dom_type_1_sf"/>
</dbReference>
<feature type="region of interest" description="Disordered" evidence="1">
    <location>
        <begin position="1"/>
        <end position="41"/>
    </location>
</feature>
<dbReference type="Proteomes" id="UP000566819">
    <property type="component" value="Unassembled WGS sequence"/>
</dbReference>
<dbReference type="EMBL" id="JAAMPI010000232">
    <property type="protein sequence ID" value="KAF4633785.1"/>
    <property type="molecule type" value="Genomic_DNA"/>
</dbReference>
<name>A0A8H4RPP6_9HELO</name>
<accession>A0A8H4RPP6</accession>
<gene>
    <name evidence="3" type="ORF">G7Y89_g4337</name>
</gene>
<feature type="compositionally biased region" description="Polar residues" evidence="1">
    <location>
        <begin position="1"/>
        <end position="15"/>
    </location>
</feature>
<dbReference type="Gene3D" id="3.30.1370.10">
    <property type="entry name" value="K Homology domain, type 1"/>
    <property type="match status" value="1"/>
</dbReference>
<dbReference type="PANTHER" id="PTHR35910:SF6">
    <property type="entry name" value="2EXR DOMAIN-CONTAINING PROTEIN"/>
    <property type="match status" value="1"/>
</dbReference>
<keyword evidence="4" id="KW-1185">Reference proteome</keyword>
<dbReference type="PANTHER" id="PTHR35910">
    <property type="entry name" value="2EXR DOMAIN-CONTAINING PROTEIN"/>
    <property type="match status" value="1"/>
</dbReference>
<dbReference type="GO" id="GO:0003723">
    <property type="term" value="F:RNA binding"/>
    <property type="evidence" value="ECO:0007669"/>
    <property type="project" value="InterPro"/>
</dbReference>
<reference evidence="3 4" key="1">
    <citation type="submission" date="2020-03" db="EMBL/GenBank/DDBJ databases">
        <title>Draft Genome Sequence of Cudoniella acicularis.</title>
        <authorList>
            <person name="Buettner E."/>
            <person name="Kellner H."/>
        </authorList>
    </citation>
    <scope>NUCLEOTIDE SEQUENCE [LARGE SCALE GENOMIC DNA]</scope>
    <source>
        <strain evidence="3 4">DSM 108380</strain>
    </source>
</reference>
<evidence type="ECO:0000256" key="1">
    <source>
        <dbReference type="SAM" id="MobiDB-lite"/>
    </source>
</evidence>
<dbReference type="SUPFAM" id="SSF54791">
    <property type="entry name" value="Eukaryotic type KH-domain (KH-domain type I)"/>
    <property type="match status" value="1"/>
</dbReference>
<organism evidence="3 4">
    <name type="scientific">Cudoniella acicularis</name>
    <dbReference type="NCBI Taxonomy" id="354080"/>
    <lineage>
        <taxon>Eukaryota</taxon>
        <taxon>Fungi</taxon>
        <taxon>Dikarya</taxon>
        <taxon>Ascomycota</taxon>
        <taxon>Pezizomycotina</taxon>
        <taxon>Leotiomycetes</taxon>
        <taxon>Helotiales</taxon>
        <taxon>Tricladiaceae</taxon>
        <taxon>Cudoniella</taxon>
    </lineage>
</organism>
<evidence type="ECO:0000313" key="4">
    <source>
        <dbReference type="Proteomes" id="UP000566819"/>
    </source>
</evidence>
<dbReference type="AlphaFoldDB" id="A0A8H4RPP6"/>
<dbReference type="InterPro" id="IPR045518">
    <property type="entry name" value="2EXR"/>
</dbReference>
<evidence type="ECO:0000259" key="2">
    <source>
        <dbReference type="Pfam" id="PF20150"/>
    </source>
</evidence>
<feature type="domain" description="2EXR" evidence="2">
    <location>
        <begin position="118"/>
        <end position="225"/>
    </location>
</feature>